<sequence>MTNLRDEARWLIGEISEAKRLARAGGKPQLANSAIEAGRIEEYDQDGTLVQIVGEQHDGTHTPVTVNGPVPPEPSAPAITAGIGSVEARWSGKFDSDALSPMDFSHVALHASRVEVFTPSNETQLATITGELGDVAVVLLEPGEWTFALVAVSKAGKWSEMSETVTVDVPDYPSPVDIQDELILLDEKYDGVITEAGNLGNRLDQAEEDLTAHEGRLGTAEQRVTEAFVQIDAADGKATAAAGVASAAQSKADTAAQAAADAAGIANGKGKVLVQSTAPGAADRNAVTLWIDTTGGANTPKRWTTGTTWVAVTDKAATDAAAAAAQAAQAAANAQSAAGSAQATANSALTMAGTKGKVFYSASTPSGTGTAEGDLWRRVDGSKNVIGEWYWSGSAWVSSQITTSAIANLDVGKLTVGTGVIADLVAQSIAASTAAFQTVDVKNLFVTTGTMTEAVINKLWSDVVMSRKITAQMVAIGSFENLVPSPRFEIPEQWTLVAGSAASAPRIQATGGRNDGPRMAIPSHANNSTSNPSALYSDGFVVEEDATYRMSAWWMTGFNSTAPIARLYVRFYSGSSYTSKLVATAGSGSPNVWSVIRGEFTVPAGTEFVRVAGASSSTSVWVYIDSFSLNRMDAGELTVDGSIKATKIDTEDLAANTGFIADLTARIVKSDMFVGKEFQGGTFTGSVFQTSGIASVGLKLDNQGLRVYGAEGGEPVTEIRANGGTVYSITDPATGDTLASLDRDGGVSGQELNIAGDPVFLGSPLLGDTVNFQHPSEFETPGLLDVLPRGMIARGFRNISDRTSVTNQEMEILEYNYVHEPGRGYRITVAPFSAYVGGGNAYGYLNVYVTTDGTRPSMSSTPTFRQYVRNQASGAELATFGGVFYNTGYQPAPRVVRIMITISSEGGTLSFHPNALASTVRTWVEDMGLSAPDTSIDRNGRMDLSVPTPVPPPEPPPVPKENYTQVWKATGYRSFDGNGRYTYADGTNKIYQGTAGYTGMLRSMVTFGTGSKGQTIVQALSGAKINSIKVTMRFDHWWSSAGGTAQIMLHGSASLTSVPPSMTLAATSSKWPKPGTRTVSIPSSRWEGFKNGDWKGIGLGNGSSGTAYYGYARASSVSLEIKYTK</sequence>
<feature type="coiled-coil region" evidence="1">
    <location>
        <begin position="196"/>
        <end position="223"/>
    </location>
</feature>
<accession>A0ABS4XQX0</accession>
<name>A0ABS4XQX0_GLUPR</name>
<dbReference type="Gene3D" id="2.60.120.260">
    <property type="entry name" value="Galactose-binding domain-like"/>
    <property type="match status" value="1"/>
</dbReference>
<reference evidence="2 3" key="1">
    <citation type="submission" date="2021-03" db="EMBL/GenBank/DDBJ databases">
        <title>Sequencing the genomes of 1000 actinobacteria strains.</title>
        <authorList>
            <person name="Klenk H.-P."/>
        </authorList>
    </citation>
    <scope>NUCLEOTIDE SEQUENCE [LARGE SCALE GENOMIC DNA]</scope>
    <source>
        <strain evidence="2 3">DSM 20168</strain>
    </source>
</reference>
<keyword evidence="3" id="KW-1185">Reference proteome</keyword>
<dbReference type="Proteomes" id="UP001195422">
    <property type="component" value="Unassembled WGS sequence"/>
</dbReference>
<gene>
    <name evidence="2" type="ORF">JOF39_001997</name>
</gene>
<dbReference type="InterPro" id="IPR008979">
    <property type="entry name" value="Galactose-bd-like_sf"/>
</dbReference>
<dbReference type="RefSeq" id="WP_188947681.1">
    <property type="nucleotide sequence ID" value="NZ_BMPH01000003.1"/>
</dbReference>
<dbReference type="SUPFAM" id="SSF49785">
    <property type="entry name" value="Galactose-binding domain-like"/>
    <property type="match status" value="1"/>
</dbReference>
<dbReference type="EMBL" id="JAGIOJ010000001">
    <property type="protein sequence ID" value="MBP2398916.1"/>
    <property type="molecule type" value="Genomic_DNA"/>
</dbReference>
<evidence type="ECO:0000256" key="1">
    <source>
        <dbReference type="SAM" id="Coils"/>
    </source>
</evidence>
<keyword evidence="1" id="KW-0175">Coiled coil</keyword>
<protein>
    <recommendedName>
        <fullName evidence="4">Minor tail protein</fullName>
    </recommendedName>
</protein>
<evidence type="ECO:0000313" key="2">
    <source>
        <dbReference type="EMBL" id="MBP2398916.1"/>
    </source>
</evidence>
<comment type="caution">
    <text evidence="2">The sequence shown here is derived from an EMBL/GenBank/DDBJ whole genome shotgun (WGS) entry which is preliminary data.</text>
</comment>
<evidence type="ECO:0008006" key="4">
    <source>
        <dbReference type="Google" id="ProtNLM"/>
    </source>
</evidence>
<proteinExistence type="predicted"/>
<organism evidence="2 3">
    <name type="scientific">Glutamicibacter protophormiae</name>
    <name type="common">Brevibacterium protophormiae</name>
    <dbReference type="NCBI Taxonomy" id="37930"/>
    <lineage>
        <taxon>Bacteria</taxon>
        <taxon>Bacillati</taxon>
        <taxon>Actinomycetota</taxon>
        <taxon>Actinomycetes</taxon>
        <taxon>Micrococcales</taxon>
        <taxon>Micrococcaceae</taxon>
        <taxon>Glutamicibacter</taxon>
    </lineage>
</organism>
<evidence type="ECO:0000313" key="3">
    <source>
        <dbReference type="Proteomes" id="UP001195422"/>
    </source>
</evidence>